<dbReference type="Proteomes" id="UP001476798">
    <property type="component" value="Unassembled WGS sequence"/>
</dbReference>
<evidence type="ECO:0000256" key="1">
    <source>
        <dbReference type="SAM" id="MobiDB-lite"/>
    </source>
</evidence>
<organism evidence="2 3">
    <name type="scientific">Goodea atripinnis</name>
    <dbReference type="NCBI Taxonomy" id="208336"/>
    <lineage>
        <taxon>Eukaryota</taxon>
        <taxon>Metazoa</taxon>
        <taxon>Chordata</taxon>
        <taxon>Craniata</taxon>
        <taxon>Vertebrata</taxon>
        <taxon>Euteleostomi</taxon>
        <taxon>Actinopterygii</taxon>
        <taxon>Neopterygii</taxon>
        <taxon>Teleostei</taxon>
        <taxon>Neoteleostei</taxon>
        <taxon>Acanthomorphata</taxon>
        <taxon>Ovalentaria</taxon>
        <taxon>Atherinomorphae</taxon>
        <taxon>Cyprinodontiformes</taxon>
        <taxon>Goodeidae</taxon>
        <taxon>Goodea</taxon>
    </lineage>
</organism>
<accession>A0ABV0MGI5</accession>
<protein>
    <submittedName>
        <fullName evidence="2">Uncharacterized protein</fullName>
    </submittedName>
</protein>
<evidence type="ECO:0000313" key="3">
    <source>
        <dbReference type="Proteomes" id="UP001476798"/>
    </source>
</evidence>
<gene>
    <name evidence="2" type="ORF">GOODEAATRI_009929</name>
</gene>
<comment type="caution">
    <text evidence="2">The sequence shown here is derived from an EMBL/GenBank/DDBJ whole genome shotgun (WGS) entry which is preliminary data.</text>
</comment>
<feature type="compositionally biased region" description="Polar residues" evidence="1">
    <location>
        <begin position="20"/>
        <end position="31"/>
    </location>
</feature>
<keyword evidence="3" id="KW-1185">Reference proteome</keyword>
<dbReference type="EMBL" id="JAHRIO010000570">
    <property type="protein sequence ID" value="MEQ2158213.1"/>
    <property type="molecule type" value="Genomic_DNA"/>
</dbReference>
<reference evidence="2 3" key="1">
    <citation type="submission" date="2021-06" db="EMBL/GenBank/DDBJ databases">
        <authorList>
            <person name="Palmer J.M."/>
        </authorList>
    </citation>
    <scope>NUCLEOTIDE SEQUENCE [LARGE SCALE GENOMIC DNA]</scope>
    <source>
        <strain evidence="2 3">GA_2019</strain>
        <tissue evidence="2">Muscle</tissue>
    </source>
</reference>
<proteinExistence type="predicted"/>
<name>A0ABV0MGI5_9TELE</name>
<evidence type="ECO:0000313" key="2">
    <source>
        <dbReference type="EMBL" id="MEQ2158213.1"/>
    </source>
</evidence>
<feature type="region of interest" description="Disordered" evidence="1">
    <location>
        <begin position="1"/>
        <end position="32"/>
    </location>
</feature>
<sequence length="148" mass="16236">MSESTSSGMGLRETKKNALSPGSQTKRSSPSDVLPLEMPPLWCGPPCILECSLLQALSIDRLSLMDVLTLARFRFLFLFSLTAKAAALSKHSGFIITSSLFPKPVREPHTSAACPHFRRGRCWDQKLNTTSLVKRAHGGLWSGYACVK</sequence>